<name>A0A836BZQ9_9CHLO</name>
<feature type="region of interest" description="Disordered" evidence="1">
    <location>
        <begin position="145"/>
        <end position="178"/>
    </location>
</feature>
<evidence type="ECO:0000256" key="1">
    <source>
        <dbReference type="SAM" id="MobiDB-lite"/>
    </source>
</evidence>
<gene>
    <name evidence="4" type="ORF">HYH03_008177</name>
</gene>
<comment type="caution">
    <text evidence="4">The sequence shown here is derived from an EMBL/GenBank/DDBJ whole genome shotgun (WGS) entry which is preliminary data.</text>
</comment>
<protein>
    <recommendedName>
        <fullName evidence="3">BAP29/BAP31 transmembrane domain-containing protein</fullName>
    </recommendedName>
</protein>
<feature type="domain" description="BAP29/BAP31 transmembrane" evidence="3">
    <location>
        <begin position="7"/>
        <end position="124"/>
    </location>
</feature>
<accession>A0A836BZQ9</accession>
<dbReference type="Proteomes" id="UP000612055">
    <property type="component" value="Unassembled WGS sequence"/>
</dbReference>
<proteinExistence type="predicted"/>
<keyword evidence="2" id="KW-0812">Transmembrane</keyword>
<keyword evidence="2" id="KW-1133">Transmembrane helix</keyword>
<dbReference type="InterPro" id="IPR040463">
    <property type="entry name" value="BAP29/BAP31_N"/>
</dbReference>
<evidence type="ECO:0000259" key="3">
    <source>
        <dbReference type="Pfam" id="PF05529"/>
    </source>
</evidence>
<dbReference type="AlphaFoldDB" id="A0A836BZQ9"/>
<evidence type="ECO:0000256" key="2">
    <source>
        <dbReference type="SAM" id="Phobius"/>
    </source>
</evidence>
<keyword evidence="2" id="KW-0472">Membrane</keyword>
<dbReference type="Pfam" id="PF05529">
    <property type="entry name" value="Bap31"/>
    <property type="match status" value="1"/>
</dbReference>
<sequence>MLPPPLILTILLLLPSPGVVKKGLLTFTRSFLFFQLFGGVRLVHVAILVTGAAFAASSMHTYHLTQAPMPDTLTPNQRTAVLARRWREERNFWIATLTFLLWGLLYRFYALMLEHVELKDRVRKLQAAAGLAATAATGGSGAAAAATGKAGAVAPPPAGKGAVEPSAPPLEAEPKKAR</sequence>
<dbReference type="OrthoDB" id="541700at2759"/>
<dbReference type="EMBL" id="JAEHOE010000036">
    <property type="protein sequence ID" value="KAG2493663.1"/>
    <property type="molecule type" value="Genomic_DNA"/>
</dbReference>
<feature type="transmembrane region" description="Helical" evidence="2">
    <location>
        <begin position="32"/>
        <end position="56"/>
    </location>
</feature>
<keyword evidence="5" id="KW-1185">Reference proteome</keyword>
<organism evidence="4 5">
    <name type="scientific">Edaphochlamys debaryana</name>
    <dbReference type="NCBI Taxonomy" id="47281"/>
    <lineage>
        <taxon>Eukaryota</taxon>
        <taxon>Viridiplantae</taxon>
        <taxon>Chlorophyta</taxon>
        <taxon>core chlorophytes</taxon>
        <taxon>Chlorophyceae</taxon>
        <taxon>CS clade</taxon>
        <taxon>Chlamydomonadales</taxon>
        <taxon>Chlamydomonadales incertae sedis</taxon>
        <taxon>Edaphochlamys</taxon>
    </lineage>
</organism>
<feature type="transmembrane region" description="Helical" evidence="2">
    <location>
        <begin position="92"/>
        <end position="109"/>
    </location>
</feature>
<evidence type="ECO:0000313" key="4">
    <source>
        <dbReference type="EMBL" id="KAG2493663.1"/>
    </source>
</evidence>
<evidence type="ECO:0000313" key="5">
    <source>
        <dbReference type="Proteomes" id="UP000612055"/>
    </source>
</evidence>
<reference evidence="4" key="1">
    <citation type="journal article" date="2020" name="bioRxiv">
        <title>Comparative genomics of Chlamydomonas.</title>
        <authorList>
            <person name="Craig R.J."/>
            <person name="Hasan A.R."/>
            <person name="Ness R.W."/>
            <person name="Keightley P.D."/>
        </authorList>
    </citation>
    <scope>NUCLEOTIDE SEQUENCE</scope>
    <source>
        <strain evidence="4">CCAP 11/70</strain>
    </source>
</reference>